<dbReference type="GO" id="GO:0000978">
    <property type="term" value="F:RNA polymerase II cis-regulatory region sequence-specific DNA binding"/>
    <property type="evidence" value="ECO:0007669"/>
    <property type="project" value="TreeGrafter"/>
</dbReference>
<dbReference type="Proteomes" id="UP001302126">
    <property type="component" value="Unassembled WGS sequence"/>
</dbReference>
<comment type="caution">
    <text evidence="6">The sequence shown here is derived from an EMBL/GenBank/DDBJ whole genome shotgun (WGS) entry which is preliminary data.</text>
</comment>
<keyword evidence="3" id="KW-0804">Transcription</keyword>
<evidence type="ECO:0000256" key="3">
    <source>
        <dbReference type="ARBA" id="ARBA00023163"/>
    </source>
</evidence>
<dbReference type="Pfam" id="PF00172">
    <property type="entry name" value="Zn_clus"/>
    <property type="match status" value="1"/>
</dbReference>
<proteinExistence type="predicted"/>
<evidence type="ECO:0000256" key="4">
    <source>
        <dbReference type="ARBA" id="ARBA00023242"/>
    </source>
</evidence>
<dbReference type="InterPro" id="IPR036864">
    <property type="entry name" value="Zn2-C6_fun-type_DNA-bd_sf"/>
</dbReference>
<dbReference type="Pfam" id="PF04082">
    <property type="entry name" value="Fungal_trans"/>
    <property type="match status" value="1"/>
</dbReference>
<dbReference type="CDD" id="cd00067">
    <property type="entry name" value="GAL4"/>
    <property type="match status" value="1"/>
</dbReference>
<dbReference type="EMBL" id="MU864398">
    <property type="protein sequence ID" value="KAK4187721.1"/>
    <property type="molecule type" value="Genomic_DNA"/>
</dbReference>
<dbReference type="PROSITE" id="PS50048">
    <property type="entry name" value="ZN2_CY6_FUNGAL_2"/>
    <property type="match status" value="1"/>
</dbReference>
<keyword evidence="1" id="KW-0479">Metal-binding</keyword>
<keyword evidence="4" id="KW-0539">Nucleus</keyword>
<evidence type="ECO:0000313" key="6">
    <source>
        <dbReference type="EMBL" id="KAK4187721.1"/>
    </source>
</evidence>
<keyword evidence="2" id="KW-0805">Transcription regulation</keyword>
<dbReference type="PROSITE" id="PS00463">
    <property type="entry name" value="ZN2_CY6_FUNGAL_1"/>
    <property type="match status" value="1"/>
</dbReference>
<dbReference type="SUPFAM" id="SSF57701">
    <property type="entry name" value="Zn2/Cys6 DNA-binding domain"/>
    <property type="match status" value="1"/>
</dbReference>
<name>A0AAN6WTK5_9PEZI</name>
<gene>
    <name evidence="6" type="ORF">QBC35DRAFT_551189</name>
</gene>
<evidence type="ECO:0000256" key="2">
    <source>
        <dbReference type="ARBA" id="ARBA00023015"/>
    </source>
</evidence>
<accession>A0AAN6WTK5</accession>
<dbReference type="GO" id="GO:0005634">
    <property type="term" value="C:nucleus"/>
    <property type="evidence" value="ECO:0007669"/>
    <property type="project" value="TreeGrafter"/>
</dbReference>
<dbReference type="SMART" id="SM00066">
    <property type="entry name" value="GAL4"/>
    <property type="match status" value="1"/>
</dbReference>
<dbReference type="InterPro" id="IPR001138">
    <property type="entry name" value="Zn2Cys6_DnaBD"/>
</dbReference>
<dbReference type="GO" id="GO:0006351">
    <property type="term" value="P:DNA-templated transcription"/>
    <property type="evidence" value="ECO:0007669"/>
    <property type="project" value="InterPro"/>
</dbReference>
<dbReference type="GO" id="GO:0000981">
    <property type="term" value="F:DNA-binding transcription factor activity, RNA polymerase II-specific"/>
    <property type="evidence" value="ECO:0007669"/>
    <property type="project" value="InterPro"/>
</dbReference>
<keyword evidence="7" id="KW-1185">Reference proteome</keyword>
<feature type="domain" description="Zn(2)-C6 fungal-type" evidence="5">
    <location>
        <begin position="26"/>
        <end position="58"/>
    </location>
</feature>
<evidence type="ECO:0000259" key="5">
    <source>
        <dbReference type="PROSITE" id="PS50048"/>
    </source>
</evidence>
<organism evidence="6 7">
    <name type="scientific">Podospora australis</name>
    <dbReference type="NCBI Taxonomy" id="1536484"/>
    <lineage>
        <taxon>Eukaryota</taxon>
        <taxon>Fungi</taxon>
        <taxon>Dikarya</taxon>
        <taxon>Ascomycota</taxon>
        <taxon>Pezizomycotina</taxon>
        <taxon>Sordariomycetes</taxon>
        <taxon>Sordariomycetidae</taxon>
        <taxon>Sordariales</taxon>
        <taxon>Podosporaceae</taxon>
        <taxon>Podospora</taxon>
    </lineage>
</organism>
<dbReference type="SMART" id="SM00906">
    <property type="entry name" value="Fungal_trans"/>
    <property type="match status" value="1"/>
</dbReference>
<reference evidence="6" key="2">
    <citation type="submission" date="2023-05" db="EMBL/GenBank/DDBJ databases">
        <authorList>
            <consortium name="Lawrence Berkeley National Laboratory"/>
            <person name="Steindorff A."/>
            <person name="Hensen N."/>
            <person name="Bonometti L."/>
            <person name="Westerberg I."/>
            <person name="Brannstrom I.O."/>
            <person name="Guillou S."/>
            <person name="Cros-Aarteil S."/>
            <person name="Calhoun S."/>
            <person name="Haridas S."/>
            <person name="Kuo A."/>
            <person name="Mondo S."/>
            <person name="Pangilinan J."/>
            <person name="Riley R."/>
            <person name="Labutti K."/>
            <person name="Andreopoulos B."/>
            <person name="Lipzen A."/>
            <person name="Chen C."/>
            <person name="Yanf M."/>
            <person name="Daum C."/>
            <person name="Ng V."/>
            <person name="Clum A."/>
            <person name="Ohm R."/>
            <person name="Martin F."/>
            <person name="Silar P."/>
            <person name="Natvig D."/>
            <person name="Lalanne C."/>
            <person name="Gautier V."/>
            <person name="Ament-Velasquez S.L."/>
            <person name="Kruys A."/>
            <person name="Hutchinson M.I."/>
            <person name="Powell A.J."/>
            <person name="Barry K."/>
            <person name="Miller A.N."/>
            <person name="Grigoriev I.V."/>
            <person name="Debuchy R."/>
            <person name="Gladieux P."/>
            <person name="Thoren M.H."/>
            <person name="Johannesson H."/>
        </authorList>
    </citation>
    <scope>NUCLEOTIDE SEQUENCE</scope>
    <source>
        <strain evidence="6">PSN309</strain>
    </source>
</reference>
<protein>
    <submittedName>
        <fullName evidence="6">Fungal-specific transcription factor domain protein</fullName>
    </submittedName>
</protein>
<evidence type="ECO:0000313" key="7">
    <source>
        <dbReference type="Proteomes" id="UP001302126"/>
    </source>
</evidence>
<evidence type="ECO:0000256" key="1">
    <source>
        <dbReference type="ARBA" id="ARBA00022723"/>
    </source>
</evidence>
<dbReference type="PANTHER" id="PTHR47424">
    <property type="entry name" value="REGULATORY PROTEIN GAL4"/>
    <property type="match status" value="1"/>
</dbReference>
<dbReference type="CDD" id="cd12148">
    <property type="entry name" value="fungal_TF_MHR"/>
    <property type="match status" value="1"/>
</dbReference>
<sequence>MSSKRPFQEADSATTRSKRAKYSSIACQECRNRKLKCERQPGDRVCVRCTTNDLQCNIARPQRNDGRTTQGSSSVEAVEEAPSSMVRLARLEAELSLLRQQVAELTSAFGNSNDKPQHTPSSHHVHGDVEPVEPHFVGTTRPAFSLKMAKASLVNMGVTSPEDEAGIDLPPPSSPSQDFDGTNPLISLSLHEVQRLMSVFLDEIQIIYPILDAPSALELRIPYLYEAVSTKRFGRFTGTKDQKETHLLKAMVATALVLEQPRDMTLSQALIVSVEEEAGKMAAHAHVDLAEIRICTIMAIYQFFCDQELYAWRTIGIAARLAVEMGLHRKESLFENFPDEKERMSALSLFWCVYVLDRRWGLGNGLPFALVDRDIDPELPEPDADLPYLRSLVAYGRLCSKVWEALPQFSHQAFQPAMASSTASQLDYEIRIWCAAVPAEFKPAASSYPGSSSPQHPPTPLSRGPATCRTLMHLRGNHLRLVVHRQYVLSSSIIASHPHQARLAVQIARDTIRTTVSLSKETDIYARQQPAYNHFLVGALAVMLLAVSHAPGLYAHACRDDFGQAIELVRNFSGSSVAGRKLWKSMCGLVSAVNRLCGDHDDGRVHHDSHDNNSGFDGLGDLFDPEIYVRQGQPDMMHVGVDLIGLFDAFGGHGHHQKGFSYPIQAEDGGGGEDMQVAAEGYNGNETGVVEGGGQRFLEDSSSVLLSDQEGGQGESHEGIDEISRFFMGLI</sequence>
<reference evidence="6" key="1">
    <citation type="journal article" date="2023" name="Mol. Phylogenet. Evol.">
        <title>Genome-scale phylogeny and comparative genomics of the fungal order Sordariales.</title>
        <authorList>
            <person name="Hensen N."/>
            <person name="Bonometti L."/>
            <person name="Westerberg I."/>
            <person name="Brannstrom I.O."/>
            <person name="Guillou S."/>
            <person name="Cros-Aarteil S."/>
            <person name="Calhoun S."/>
            <person name="Haridas S."/>
            <person name="Kuo A."/>
            <person name="Mondo S."/>
            <person name="Pangilinan J."/>
            <person name="Riley R."/>
            <person name="LaButti K."/>
            <person name="Andreopoulos B."/>
            <person name="Lipzen A."/>
            <person name="Chen C."/>
            <person name="Yan M."/>
            <person name="Daum C."/>
            <person name="Ng V."/>
            <person name="Clum A."/>
            <person name="Steindorff A."/>
            <person name="Ohm R.A."/>
            <person name="Martin F."/>
            <person name="Silar P."/>
            <person name="Natvig D.O."/>
            <person name="Lalanne C."/>
            <person name="Gautier V."/>
            <person name="Ament-Velasquez S.L."/>
            <person name="Kruys A."/>
            <person name="Hutchinson M.I."/>
            <person name="Powell A.J."/>
            <person name="Barry K."/>
            <person name="Miller A.N."/>
            <person name="Grigoriev I.V."/>
            <person name="Debuchy R."/>
            <person name="Gladieux P."/>
            <person name="Hiltunen Thoren M."/>
            <person name="Johannesson H."/>
        </authorList>
    </citation>
    <scope>NUCLEOTIDE SEQUENCE</scope>
    <source>
        <strain evidence="6">PSN309</strain>
    </source>
</reference>
<dbReference type="Gene3D" id="4.10.240.10">
    <property type="entry name" value="Zn(2)-C6 fungal-type DNA-binding domain"/>
    <property type="match status" value="1"/>
</dbReference>
<dbReference type="GO" id="GO:0000435">
    <property type="term" value="P:positive regulation of transcription from RNA polymerase II promoter by galactose"/>
    <property type="evidence" value="ECO:0007669"/>
    <property type="project" value="TreeGrafter"/>
</dbReference>
<dbReference type="InterPro" id="IPR051127">
    <property type="entry name" value="Fungal_SecMet_Regulators"/>
</dbReference>
<dbReference type="InterPro" id="IPR007219">
    <property type="entry name" value="XnlR_reg_dom"/>
</dbReference>
<dbReference type="GO" id="GO:0008270">
    <property type="term" value="F:zinc ion binding"/>
    <property type="evidence" value="ECO:0007669"/>
    <property type="project" value="InterPro"/>
</dbReference>
<dbReference type="AlphaFoldDB" id="A0AAN6WTK5"/>
<dbReference type="PANTHER" id="PTHR47424:SF5">
    <property type="entry name" value="ZN(II)2CYS6 TRANSCRIPTION FACTOR (EUROFUNG)"/>
    <property type="match status" value="1"/>
</dbReference>